<evidence type="ECO:0000259" key="1">
    <source>
        <dbReference type="Pfam" id="PF20552"/>
    </source>
</evidence>
<sequence length="73" mass="8192">MQQDRYLQPHQARQRPATTYEDLLGDAIERAFAEGAQDLATLVERLNESGLATPAGQAWTEDNYRQEMAKLAA</sequence>
<dbReference type="EMBL" id="BAABGJ010000075">
    <property type="protein sequence ID" value="GAA4351568.1"/>
    <property type="molecule type" value="Genomic_DNA"/>
</dbReference>
<evidence type="ECO:0000313" key="2">
    <source>
        <dbReference type="EMBL" id="GAA4351568.1"/>
    </source>
</evidence>
<feature type="domain" description="Recombinase-like" evidence="1">
    <location>
        <begin position="3"/>
        <end position="73"/>
    </location>
</feature>
<reference evidence="3" key="1">
    <citation type="journal article" date="2019" name="Int. J. Syst. Evol. Microbiol.">
        <title>The Global Catalogue of Microorganisms (GCM) 10K type strain sequencing project: providing services to taxonomists for standard genome sequencing and annotation.</title>
        <authorList>
            <consortium name="The Broad Institute Genomics Platform"/>
            <consortium name="The Broad Institute Genome Sequencing Center for Infectious Disease"/>
            <person name="Wu L."/>
            <person name="Ma J."/>
        </authorList>
    </citation>
    <scope>NUCLEOTIDE SEQUENCE [LARGE SCALE GENOMIC DNA]</scope>
    <source>
        <strain evidence="3">JCM 17804</strain>
    </source>
</reference>
<gene>
    <name evidence="2" type="ORF">GCM10023165_39910</name>
</gene>
<protein>
    <recommendedName>
        <fullName evidence="1">Recombinase-like domain-containing protein</fullName>
    </recommendedName>
</protein>
<name>A0ABP8I527_9BURK</name>
<keyword evidence="3" id="KW-1185">Reference proteome</keyword>
<organism evidence="2 3">
    <name type="scientific">Variovorax defluvii</name>
    <dbReference type="NCBI Taxonomy" id="913761"/>
    <lineage>
        <taxon>Bacteria</taxon>
        <taxon>Pseudomonadati</taxon>
        <taxon>Pseudomonadota</taxon>
        <taxon>Betaproteobacteria</taxon>
        <taxon>Burkholderiales</taxon>
        <taxon>Comamonadaceae</taxon>
        <taxon>Variovorax</taxon>
    </lineage>
</organism>
<dbReference type="InterPro" id="IPR046789">
    <property type="entry name" value="HTH_62"/>
</dbReference>
<comment type="caution">
    <text evidence="2">The sequence shown here is derived from an EMBL/GenBank/DDBJ whole genome shotgun (WGS) entry which is preliminary data.</text>
</comment>
<dbReference type="Proteomes" id="UP001500975">
    <property type="component" value="Unassembled WGS sequence"/>
</dbReference>
<dbReference type="Pfam" id="PF20552">
    <property type="entry name" value="HTH_62"/>
    <property type="match status" value="1"/>
</dbReference>
<accession>A0ABP8I527</accession>
<evidence type="ECO:0000313" key="3">
    <source>
        <dbReference type="Proteomes" id="UP001500975"/>
    </source>
</evidence>
<proteinExistence type="predicted"/>
<dbReference type="RefSeq" id="WP_345540100.1">
    <property type="nucleotide sequence ID" value="NZ_BAABGJ010000075.1"/>
</dbReference>